<dbReference type="SUPFAM" id="SSF109604">
    <property type="entry name" value="HD-domain/PDEase-like"/>
    <property type="match status" value="1"/>
</dbReference>
<dbReference type="CDD" id="cd00077">
    <property type="entry name" value="HDc"/>
    <property type="match status" value="1"/>
</dbReference>
<dbReference type="PANTHER" id="PTHR43155">
    <property type="entry name" value="CYCLIC DI-GMP PHOSPHODIESTERASE PA4108-RELATED"/>
    <property type="match status" value="1"/>
</dbReference>
<comment type="caution">
    <text evidence="2">The sequence shown here is derived from an EMBL/GenBank/DDBJ whole genome shotgun (WGS) entry which is preliminary data.</text>
</comment>
<dbReference type="SMART" id="SM00065">
    <property type="entry name" value="GAF"/>
    <property type="match status" value="1"/>
</dbReference>
<dbReference type="InterPro" id="IPR006674">
    <property type="entry name" value="HD_domain"/>
</dbReference>
<name>A0A9D5JRS5_9BACT</name>
<evidence type="ECO:0000259" key="1">
    <source>
        <dbReference type="PROSITE" id="PS51832"/>
    </source>
</evidence>
<sequence>MTDNQGKFQQIIDVSMEFAQAKDLDLLLGKILHTAQKMANADKGSIYLMEDDILKFHHTQQKTAAEASSENAQGIYKSRLTPVDPQSVAAYVAETGDIVNIPDTAQPPSPMPYSLEALSGEDVRSLLVFPLKNNNGQVTAVLQLINPKDETGNITGLSEDDTPLLLLFANNAANAIERSLATRSRVLGIIQILTALRDTEETIAHVNRVGAYASEIYETWAREQGIDSATIDIQRDVLRMAAMLHDLGKLAIPNIIRRKPGRLDPEEYETMKQHTIKGAQLLLKYAHSEIEEAAAQIALTHHERWDGTGYPGYVDIQTGKVLPGYEDEQGNPLGKKGEEIPVFGRIVAIADVYDALSHHRVFREAWKEEAVLKKLQAGAGKHFDPAMLKAFFASLDTIHAIAGRFQD</sequence>
<protein>
    <submittedName>
        <fullName evidence="2">HD domain-containing protein</fullName>
    </submittedName>
</protein>
<dbReference type="Gene3D" id="3.30.450.40">
    <property type="match status" value="1"/>
</dbReference>
<evidence type="ECO:0000313" key="3">
    <source>
        <dbReference type="Proteomes" id="UP000649604"/>
    </source>
</evidence>
<feature type="domain" description="HD-GYP" evidence="1">
    <location>
        <begin position="179"/>
        <end position="407"/>
    </location>
</feature>
<dbReference type="InterPro" id="IPR003607">
    <property type="entry name" value="HD/PDEase_dom"/>
</dbReference>
<evidence type="ECO:0000313" key="2">
    <source>
        <dbReference type="EMBL" id="MBD3322973.1"/>
    </source>
</evidence>
<gene>
    <name evidence="2" type="ORF">GF339_00220</name>
</gene>
<dbReference type="Gene3D" id="1.10.3210.10">
    <property type="entry name" value="Hypothetical protein af1432"/>
    <property type="match status" value="1"/>
</dbReference>
<dbReference type="InterPro" id="IPR037522">
    <property type="entry name" value="HD_GYP_dom"/>
</dbReference>
<accession>A0A9D5JRS5</accession>
<dbReference type="PROSITE" id="PS51832">
    <property type="entry name" value="HD_GYP"/>
    <property type="match status" value="1"/>
</dbReference>
<reference evidence="2" key="1">
    <citation type="submission" date="2019-11" db="EMBL/GenBank/DDBJ databases">
        <title>Microbial mats filling the niche in hypersaline microbial mats.</title>
        <authorList>
            <person name="Wong H.L."/>
            <person name="Macleod F.I."/>
            <person name="White R.A. III"/>
            <person name="Burns B.P."/>
        </authorList>
    </citation>
    <scope>NUCLEOTIDE SEQUENCE</scope>
    <source>
        <strain evidence="2">Rbin_158</strain>
    </source>
</reference>
<dbReference type="PANTHER" id="PTHR43155:SF2">
    <property type="entry name" value="CYCLIC DI-GMP PHOSPHODIESTERASE PA4108"/>
    <property type="match status" value="1"/>
</dbReference>
<dbReference type="Proteomes" id="UP000649604">
    <property type="component" value="Unassembled WGS sequence"/>
</dbReference>
<dbReference type="InterPro" id="IPR003018">
    <property type="entry name" value="GAF"/>
</dbReference>
<organism evidence="2 3">
    <name type="scientific">candidate division KSB3 bacterium</name>
    <dbReference type="NCBI Taxonomy" id="2044937"/>
    <lineage>
        <taxon>Bacteria</taxon>
        <taxon>candidate division KSB3</taxon>
    </lineage>
</organism>
<dbReference type="AlphaFoldDB" id="A0A9D5JRS5"/>
<proteinExistence type="predicted"/>
<dbReference type="Pfam" id="PF01590">
    <property type="entry name" value="GAF"/>
    <property type="match status" value="1"/>
</dbReference>
<dbReference type="SUPFAM" id="SSF55781">
    <property type="entry name" value="GAF domain-like"/>
    <property type="match status" value="1"/>
</dbReference>
<dbReference type="InterPro" id="IPR029016">
    <property type="entry name" value="GAF-like_dom_sf"/>
</dbReference>
<dbReference type="EMBL" id="WJJP01000005">
    <property type="protein sequence ID" value="MBD3322973.1"/>
    <property type="molecule type" value="Genomic_DNA"/>
</dbReference>
<dbReference type="Pfam" id="PF01966">
    <property type="entry name" value="HD"/>
    <property type="match status" value="1"/>
</dbReference>
<dbReference type="SMART" id="SM00471">
    <property type="entry name" value="HDc"/>
    <property type="match status" value="1"/>
</dbReference>